<dbReference type="eggNOG" id="KOG0634">
    <property type="taxonomic scope" value="Eukaryota"/>
</dbReference>
<dbReference type="InterPro" id="IPR050859">
    <property type="entry name" value="Class-I_PLP-dep_aminotransf"/>
</dbReference>
<dbReference type="Gene3D" id="3.40.640.10">
    <property type="entry name" value="Type I PLP-dependent aspartate aminotransferase-like (Major domain)"/>
    <property type="match status" value="1"/>
</dbReference>
<evidence type="ECO:0000256" key="5">
    <source>
        <dbReference type="ARBA" id="ARBA00022898"/>
    </source>
</evidence>
<dbReference type="OrthoDB" id="691673at2759"/>
<dbReference type="InterPro" id="IPR015424">
    <property type="entry name" value="PyrdxlP-dep_Trfase"/>
</dbReference>
<dbReference type="HOGENOM" id="CLU_017584_0_5_1"/>
<dbReference type="Proteomes" id="UP000016088">
    <property type="component" value="Unassembled WGS sequence"/>
</dbReference>
<dbReference type="AlphaFoldDB" id="S9QZL2"/>
<dbReference type="EMBL" id="KE503208">
    <property type="protein sequence ID" value="EPX71690.1"/>
    <property type="molecule type" value="Genomic_DNA"/>
</dbReference>
<evidence type="ECO:0000256" key="3">
    <source>
        <dbReference type="ARBA" id="ARBA00022576"/>
    </source>
</evidence>
<organism evidence="7 8">
    <name type="scientific">Schizosaccharomyces octosporus (strain yFS286)</name>
    <name type="common">Fission yeast</name>
    <name type="synonym">Octosporomyces octosporus</name>
    <dbReference type="NCBI Taxonomy" id="483514"/>
    <lineage>
        <taxon>Eukaryota</taxon>
        <taxon>Fungi</taxon>
        <taxon>Dikarya</taxon>
        <taxon>Ascomycota</taxon>
        <taxon>Taphrinomycotina</taxon>
        <taxon>Schizosaccharomycetes</taxon>
        <taxon>Schizosaccharomycetales</taxon>
        <taxon>Schizosaccharomycetaceae</taxon>
        <taxon>Schizosaccharomyces</taxon>
    </lineage>
</organism>
<dbReference type="SUPFAM" id="SSF53383">
    <property type="entry name" value="PLP-dependent transferases"/>
    <property type="match status" value="1"/>
</dbReference>
<dbReference type="Pfam" id="PF00155">
    <property type="entry name" value="Aminotran_1_2"/>
    <property type="match status" value="1"/>
</dbReference>
<accession>S9QZL2</accession>
<dbReference type="GO" id="GO:0006571">
    <property type="term" value="P:tyrosine biosynthetic process"/>
    <property type="evidence" value="ECO:0007669"/>
    <property type="project" value="TreeGrafter"/>
</dbReference>
<evidence type="ECO:0000259" key="6">
    <source>
        <dbReference type="Pfam" id="PF00155"/>
    </source>
</evidence>
<dbReference type="PANTHER" id="PTHR42790:SF21">
    <property type="entry name" value="AROMATIC_AMINOADIPATE AMINOTRANSFERASE 1"/>
    <property type="match status" value="1"/>
</dbReference>
<evidence type="ECO:0000256" key="1">
    <source>
        <dbReference type="ARBA" id="ARBA00001933"/>
    </source>
</evidence>
<evidence type="ECO:0000313" key="8">
    <source>
        <dbReference type="Proteomes" id="UP000016088"/>
    </source>
</evidence>
<evidence type="ECO:0000313" key="7">
    <source>
        <dbReference type="EMBL" id="EPX71690.1"/>
    </source>
</evidence>
<dbReference type="InterPro" id="IPR015421">
    <property type="entry name" value="PyrdxlP-dep_Trfase_major"/>
</dbReference>
<protein>
    <submittedName>
        <fullName evidence="7">Aromatic amino acid aminotransferase</fullName>
    </submittedName>
</protein>
<feature type="domain" description="Aminotransferase class I/classII large" evidence="6">
    <location>
        <begin position="95"/>
        <end position="435"/>
    </location>
</feature>
<comment type="similarity">
    <text evidence="2">Belongs to the class-I pyridoxal-phosphate-dependent aminotransferase family.</text>
</comment>
<dbReference type="GO" id="GO:0009074">
    <property type="term" value="P:aromatic amino acid family catabolic process"/>
    <property type="evidence" value="ECO:0007669"/>
    <property type="project" value="TreeGrafter"/>
</dbReference>
<dbReference type="VEuPathDB" id="FungiDB:SOCG_01904"/>
<name>S9QZL2_SCHOY</name>
<keyword evidence="4" id="KW-0808">Transferase</keyword>
<evidence type="ECO:0000256" key="4">
    <source>
        <dbReference type="ARBA" id="ARBA00022679"/>
    </source>
</evidence>
<reference evidence="7 8" key="1">
    <citation type="journal article" date="2011" name="Science">
        <title>Comparative functional genomics of the fission yeasts.</title>
        <authorList>
            <person name="Rhind N."/>
            <person name="Chen Z."/>
            <person name="Yassour M."/>
            <person name="Thompson D.A."/>
            <person name="Haas B.J."/>
            <person name="Habib N."/>
            <person name="Wapinski I."/>
            <person name="Roy S."/>
            <person name="Lin M.F."/>
            <person name="Heiman D.I."/>
            <person name="Young S.K."/>
            <person name="Furuya K."/>
            <person name="Guo Y."/>
            <person name="Pidoux A."/>
            <person name="Chen H.M."/>
            <person name="Robbertse B."/>
            <person name="Goldberg J.M."/>
            <person name="Aoki K."/>
            <person name="Bayne E.H."/>
            <person name="Berlin A.M."/>
            <person name="Desjardins C.A."/>
            <person name="Dobbs E."/>
            <person name="Dukaj L."/>
            <person name="Fan L."/>
            <person name="FitzGerald M.G."/>
            <person name="French C."/>
            <person name="Gujja S."/>
            <person name="Hansen K."/>
            <person name="Keifenheim D."/>
            <person name="Levin J.Z."/>
            <person name="Mosher R.A."/>
            <person name="Mueller C.A."/>
            <person name="Pfiffner J."/>
            <person name="Priest M."/>
            <person name="Russ C."/>
            <person name="Smialowska A."/>
            <person name="Swoboda P."/>
            <person name="Sykes S.M."/>
            <person name="Vaughn M."/>
            <person name="Vengrova S."/>
            <person name="Yoder R."/>
            <person name="Zeng Q."/>
            <person name="Allshire R."/>
            <person name="Baulcombe D."/>
            <person name="Birren B.W."/>
            <person name="Brown W."/>
            <person name="Ekwall K."/>
            <person name="Kellis M."/>
            <person name="Leatherwood J."/>
            <person name="Levin H."/>
            <person name="Margalit H."/>
            <person name="Martienssen R."/>
            <person name="Nieduszynski C.A."/>
            <person name="Spatafora J.W."/>
            <person name="Friedman N."/>
            <person name="Dalgaard J.Z."/>
            <person name="Baumann P."/>
            <person name="Niki H."/>
            <person name="Regev A."/>
            <person name="Nusbaum C."/>
        </authorList>
    </citation>
    <scope>NUCLEOTIDE SEQUENCE [LARGE SCALE GENOMIC DNA]</scope>
    <source>
        <strain evidence="8">yFS286</strain>
    </source>
</reference>
<dbReference type="GO" id="GO:0008793">
    <property type="term" value="F:aromatic-amino-acid transaminase activity"/>
    <property type="evidence" value="ECO:0007669"/>
    <property type="project" value="TreeGrafter"/>
</dbReference>
<sequence length="491" mass="56046">MPASNFNDRFQHHLSRESRARGNGPFQMLDRLKCNGDIDLISFSGGIPLPSKFPIRKLSVSFPELGCFQEDEHNKYPKEVDVSFDMRNDANTNGLDFEGALQYGQCQGIPELVKFIKKHVELAHSPPYKEWDIKLTNGNTIGLEYCVRLLVDYGESILIEKYTYPAAITAMAPLGVKFISIDMDENGMIPQSLEEVLKKWDYSKGPMPRILYTIPTGQNPTGSTLSIDRKKKIMALARKYDIIIIEDEPYYFLQMDACNATTSEAQIELQDAAENSAILSSFVNRLVPSFLNLDTEGRVLRIDSFSKLIAPGSRLGWITGNPLFIDRITRAAEVSTESPSGISQIVLFGILNHWKQEGFFLWLRELQHTYTNRRNALLQSADKYLPKSICSYRAPKAGLFLWIELDKSRYLFDDQNKPVSEIELDIFQALLQKGVKPVCGQLFMPYPEKNDRIFFRFAYSVAPIDKFEVGMKRFASTLKEFFRLNEDELQS</sequence>
<proteinExistence type="inferred from homology"/>
<dbReference type="GO" id="GO:0019878">
    <property type="term" value="P:lysine biosynthetic process via aminoadipic acid"/>
    <property type="evidence" value="ECO:0007669"/>
    <property type="project" value="TreeGrafter"/>
</dbReference>
<dbReference type="GO" id="GO:0030170">
    <property type="term" value="F:pyridoxal phosphate binding"/>
    <property type="evidence" value="ECO:0007669"/>
    <property type="project" value="InterPro"/>
</dbReference>
<keyword evidence="8" id="KW-1185">Reference proteome</keyword>
<evidence type="ECO:0000256" key="2">
    <source>
        <dbReference type="ARBA" id="ARBA00007441"/>
    </source>
</evidence>
<dbReference type="PANTHER" id="PTHR42790">
    <property type="entry name" value="AMINOTRANSFERASE"/>
    <property type="match status" value="1"/>
</dbReference>
<dbReference type="RefSeq" id="XP_013020310.1">
    <property type="nucleotide sequence ID" value="XM_013164856.1"/>
</dbReference>
<comment type="cofactor">
    <cofactor evidence="1">
        <name>pyridoxal 5'-phosphate</name>
        <dbReference type="ChEBI" id="CHEBI:597326"/>
    </cofactor>
</comment>
<dbReference type="InterPro" id="IPR004839">
    <property type="entry name" value="Aminotransferase_I/II_large"/>
</dbReference>
<dbReference type="GO" id="GO:0047536">
    <property type="term" value="F:2-aminoadipate transaminase activity"/>
    <property type="evidence" value="ECO:0007669"/>
    <property type="project" value="TreeGrafter"/>
</dbReference>
<gene>
    <name evidence="7" type="ORF">SOCG_01904</name>
</gene>
<dbReference type="GeneID" id="25030883"/>
<keyword evidence="5" id="KW-0663">Pyridoxal phosphate</keyword>
<dbReference type="OMA" id="GSAQFMR"/>
<keyword evidence="3 7" id="KW-0032">Aminotransferase</keyword>
<dbReference type="CDD" id="cd00609">
    <property type="entry name" value="AAT_like"/>
    <property type="match status" value="1"/>
</dbReference>